<dbReference type="STRING" id="857342.A0A2T3B6M3"/>
<evidence type="ECO:0000259" key="1">
    <source>
        <dbReference type="Pfam" id="PF04457"/>
    </source>
</evidence>
<organism evidence="2 3">
    <name type="scientific">Amorphotheca resinae ATCC 22711</name>
    <dbReference type="NCBI Taxonomy" id="857342"/>
    <lineage>
        <taxon>Eukaryota</taxon>
        <taxon>Fungi</taxon>
        <taxon>Dikarya</taxon>
        <taxon>Ascomycota</taxon>
        <taxon>Pezizomycotina</taxon>
        <taxon>Leotiomycetes</taxon>
        <taxon>Helotiales</taxon>
        <taxon>Amorphothecaceae</taxon>
        <taxon>Amorphotheca</taxon>
    </lineage>
</organism>
<dbReference type="InParanoid" id="A0A2T3B6M3"/>
<dbReference type="InterPro" id="IPR040459">
    <property type="entry name" value="MJ1316"/>
</dbReference>
<dbReference type="GeneID" id="36578243"/>
<keyword evidence="3" id="KW-1185">Reference proteome</keyword>
<feature type="non-terminal residue" evidence="2">
    <location>
        <position position="1"/>
    </location>
</feature>
<dbReference type="Proteomes" id="UP000241818">
    <property type="component" value="Unassembled WGS sequence"/>
</dbReference>
<accession>A0A2T3B6M3</accession>
<dbReference type="Pfam" id="PF04457">
    <property type="entry name" value="MJ1316"/>
    <property type="match status" value="1"/>
</dbReference>
<dbReference type="AlphaFoldDB" id="A0A2T3B6M3"/>
<feature type="domain" description="MJ1316 RNA cyclic group end recognition" evidence="1">
    <location>
        <begin position="2"/>
        <end position="76"/>
    </location>
</feature>
<sequence>KLRTASDVLNRLRYDSRYKIDEFVVGYKDRHTLRIMEKPAAEWAKDTTDEEFIPEHRIEYFKQYSPGGNQEILWDKSSRLDRIFQHGGNRRD</sequence>
<dbReference type="EMBL" id="KZ679009">
    <property type="protein sequence ID" value="PSS22383.1"/>
    <property type="molecule type" value="Genomic_DNA"/>
</dbReference>
<evidence type="ECO:0000313" key="3">
    <source>
        <dbReference type="Proteomes" id="UP000241818"/>
    </source>
</evidence>
<proteinExistence type="predicted"/>
<gene>
    <name evidence="2" type="ORF">M430DRAFT_99128</name>
</gene>
<evidence type="ECO:0000313" key="2">
    <source>
        <dbReference type="EMBL" id="PSS22383.1"/>
    </source>
</evidence>
<protein>
    <recommendedName>
        <fullName evidence="1">MJ1316 RNA cyclic group end recognition domain-containing protein</fullName>
    </recommendedName>
</protein>
<dbReference type="RefSeq" id="XP_024722538.1">
    <property type="nucleotide sequence ID" value="XM_024870162.1"/>
</dbReference>
<name>A0A2T3B6M3_AMORE</name>
<reference evidence="2 3" key="1">
    <citation type="journal article" date="2018" name="New Phytol.">
        <title>Comparative genomics and transcriptomics depict ericoid mycorrhizal fungi as versatile saprotrophs and plant mutualists.</title>
        <authorList>
            <person name="Martino E."/>
            <person name="Morin E."/>
            <person name="Grelet G.A."/>
            <person name="Kuo A."/>
            <person name="Kohler A."/>
            <person name="Daghino S."/>
            <person name="Barry K.W."/>
            <person name="Cichocki N."/>
            <person name="Clum A."/>
            <person name="Dockter R.B."/>
            <person name="Hainaut M."/>
            <person name="Kuo R.C."/>
            <person name="LaButti K."/>
            <person name="Lindahl B.D."/>
            <person name="Lindquist E.A."/>
            <person name="Lipzen A."/>
            <person name="Khouja H.R."/>
            <person name="Magnuson J."/>
            <person name="Murat C."/>
            <person name="Ohm R.A."/>
            <person name="Singer S.W."/>
            <person name="Spatafora J.W."/>
            <person name="Wang M."/>
            <person name="Veneault-Fourrey C."/>
            <person name="Henrissat B."/>
            <person name="Grigoriev I.V."/>
            <person name="Martin F.M."/>
            <person name="Perotto S."/>
        </authorList>
    </citation>
    <scope>NUCLEOTIDE SEQUENCE [LARGE SCALE GENOMIC DNA]</scope>
    <source>
        <strain evidence="2 3">ATCC 22711</strain>
    </source>
</reference>
<dbReference type="OrthoDB" id="10263155at2759"/>